<sequence>MSCSVCLLPFTPAFLSLRPRPPPQGILDSQQYMYFQHAIGLGARIEGIVSPFEYLDDNEFLNASPSASKAALCVWESDGGTEFMCHTACAKILRHALCLEGDDPETHAEIAGLEKIIGRPMGGTKAGKLPNLRYQDLGIPKVDVTSYWITEDRPGVNTFRWKAFKDDGFEWMFNRPDIFPKLEDVSEKRKRSIGEPMQPTSDIITTQPLDIIQILLPYLSTPAYMALTSTCRILRKYALCEFQPEARRRVLELGWAVPLRSEYENNADSQFMASVRVEESSVDSDWLLYLCHVHKTAAMRMRRRVWELSQAIARVYHTWK</sequence>
<evidence type="ECO:0000313" key="2">
    <source>
        <dbReference type="Proteomes" id="UP000053263"/>
    </source>
</evidence>
<dbReference type="Proteomes" id="UP000053263">
    <property type="component" value="Unassembled WGS sequence"/>
</dbReference>
<protein>
    <submittedName>
        <fullName evidence="1">Uncharacterized protein</fullName>
    </submittedName>
</protein>
<organism evidence="1 2">
    <name type="scientific">Plicaturopsis crispa FD-325 SS-3</name>
    <dbReference type="NCBI Taxonomy" id="944288"/>
    <lineage>
        <taxon>Eukaryota</taxon>
        <taxon>Fungi</taxon>
        <taxon>Dikarya</taxon>
        <taxon>Basidiomycota</taxon>
        <taxon>Agaricomycotina</taxon>
        <taxon>Agaricomycetes</taxon>
        <taxon>Agaricomycetidae</taxon>
        <taxon>Amylocorticiales</taxon>
        <taxon>Amylocorticiaceae</taxon>
        <taxon>Plicatura</taxon>
        <taxon>Plicaturopsis crispa</taxon>
    </lineage>
</organism>
<proteinExistence type="predicted"/>
<keyword evidence="2" id="KW-1185">Reference proteome</keyword>
<dbReference type="AlphaFoldDB" id="A0A0C9SL81"/>
<name>A0A0C9SL81_PLICR</name>
<dbReference type="EMBL" id="KN832568">
    <property type="protein sequence ID" value="KII85026.1"/>
    <property type="molecule type" value="Genomic_DNA"/>
</dbReference>
<gene>
    <name evidence="1" type="ORF">PLICRDRAFT_56973</name>
</gene>
<evidence type="ECO:0000313" key="1">
    <source>
        <dbReference type="EMBL" id="KII85026.1"/>
    </source>
</evidence>
<dbReference type="HOGENOM" id="CLU_806789_0_0_1"/>
<reference evidence="1 2" key="1">
    <citation type="submission" date="2014-06" db="EMBL/GenBank/DDBJ databases">
        <title>Evolutionary Origins and Diversification of the Mycorrhizal Mutualists.</title>
        <authorList>
            <consortium name="DOE Joint Genome Institute"/>
            <consortium name="Mycorrhizal Genomics Consortium"/>
            <person name="Kohler A."/>
            <person name="Kuo A."/>
            <person name="Nagy L.G."/>
            <person name="Floudas D."/>
            <person name="Copeland A."/>
            <person name="Barry K.W."/>
            <person name="Cichocki N."/>
            <person name="Veneault-Fourrey C."/>
            <person name="LaButti K."/>
            <person name="Lindquist E.A."/>
            <person name="Lipzen A."/>
            <person name="Lundell T."/>
            <person name="Morin E."/>
            <person name="Murat C."/>
            <person name="Riley R."/>
            <person name="Ohm R."/>
            <person name="Sun H."/>
            <person name="Tunlid A."/>
            <person name="Henrissat B."/>
            <person name="Grigoriev I.V."/>
            <person name="Hibbett D.S."/>
            <person name="Martin F."/>
        </authorList>
    </citation>
    <scope>NUCLEOTIDE SEQUENCE [LARGE SCALE GENOMIC DNA]</scope>
    <source>
        <strain evidence="1 2">FD-325 SS-3</strain>
    </source>
</reference>
<dbReference type="OrthoDB" id="3249754at2759"/>
<accession>A0A0C9SL81</accession>